<name>K9G810_PEND1</name>
<dbReference type="HOGENOM" id="CLU_1587056_0_0_1"/>
<dbReference type="Proteomes" id="UP000009886">
    <property type="component" value="Unassembled WGS sequence"/>
</dbReference>
<dbReference type="AlphaFoldDB" id="K9G810"/>
<feature type="region of interest" description="Disordered" evidence="1">
    <location>
        <begin position="130"/>
        <end position="168"/>
    </location>
</feature>
<dbReference type="VEuPathDB" id="FungiDB:PDIP_28330"/>
<dbReference type="KEGG" id="pdp:PDIP_28330"/>
<dbReference type="GeneID" id="26231153"/>
<evidence type="ECO:0000256" key="1">
    <source>
        <dbReference type="SAM" id="MobiDB-lite"/>
    </source>
</evidence>
<dbReference type="RefSeq" id="XP_014536294.2">
    <property type="nucleotide sequence ID" value="XM_014680808.2"/>
</dbReference>
<proteinExistence type="predicted"/>
<sequence>MVYVGPTIPWQRFIWQKHNEMRWNLLRAVMNHSRLNPGMPVTQPPQAQATSATTSPECGCVYGRRTRPHHRRFCAIVDTTRRTGSRQRTTLRTLMITEFQRYLRHRGHSRRADLVDELLLIQPDEESDVGRLRQLIEDEDQRQEQRRRDGLDEDEEASGEYRPDFPLQ</sequence>
<comment type="caution">
    <text evidence="2">The sequence shown here is derived from an EMBL/GenBank/DDBJ whole genome shotgun (WGS) entry which is preliminary data.</text>
</comment>
<protein>
    <submittedName>
        <fullName evidence="2">Uncharacterized protein</fullName>
    </submittedName>
</protein>
<accession>K9G810</accession>
<organism evidence="2 3">
    <name type="scientific">Penicillium digitatum (strain Pd1 / CECT 20795)</name>
    <name type="common">Green mold</name>
    <dbReference type="NCBI Taxonomy" id="1170230"/>
    <lineage>
        <taxon>Eukaryota</taxon>
        <taxon>Fungi</taxon>
        <taxon>Dikarya</taxon>
        <taxon>Ascomycota</taxon>
        <taxon>Pezizomycotina</taxon>
        <taxon>Eurotiomycetes</taxon>
        <taxon>Eurotiomycetidae</taxon>
        <taxon>Eurotiales</taxon>
        <taxon>Aspergillaceae</taxon>
        <taxon>Penicillium</taxon>
    </lineage>
</organism>
<evidence type="ECO:0000313" key="3">
    <source>
        <dbReference type="Proteomes" id="UP000009886"/>
    </source>
</evidence>
<feature type="compositionally biased region" description="Basic and acidic residues" evidence="1">
    <location>
        <begin position="130"/>
        <end position="150"/>
    </location>
</feature>
<gene>
    <name evidence="2" type="ORF">PDIP_28330</name>
</gene>
<reference evidence="3" key="1">
    <citation type="journal article" date="2012" name="BMC Genomics">
        <title>Genome sequence of the necrotrophic fungus Penicillium digitatum, the main postharvest pathogen of citrus.</title>
        <authorList>
            <person name="Marcet-Houben M."/>
            <person name="Ballester A.-R."/>
            <person name="de la Fuente B."/>
            <person name="Harries E."/>
            <person name="Marcos J.F."/>
            <person name="Gonzalez-Candelas L."/>
            <person name="Gabaldon T."/>
        </authorList>
    </citation>
    <scope>NUCLEOTIDE SEQUENCE [LARGE SCALE GENOMIC DNA]</scope>
    <source>
        <strain evidence="3">Pd1 / CECT 20795</strain>
    </source>
</reference>
<feature type="compositionally biased region" description="Basic and acidic residues" evidence="1">
    <location>
        <begin position="159"/>
        <end position="168"/>
    </location>
</feature>
<evidence type="ECO:0000313" key="2">
    <source>
        <dbReference type="EMBL" id="EKV18095.1"/>
    </source>
</evidence>
<dbReference type="EMBL" id="AKCU01000191">
    <property type="protein sequence ID" value="EKV18095.1"/>
    <property type="molecule type" value="Genomic_DNA"/>
</dbReference>